<comment type="caution">
    <text evidence="2">The sequence shown here is derived from an EMBL/GenBank/DDBJ whole genome shotgun (WGS) entry which is preliminary data.</text>
</comment>
<evidence type="ECO:0008006" key="4">
    <source>
        <dbReference type="Google" id="ProtNLM"/>
    </source>
</evidence>
<accession>A0ABM9N596</accession>
<sequence length="150" mass="15738">MKKYIAITVAIIVIALGAFGLSQKQSSKSKSTSSSQRLSHTKSSASSSKASSSSQATSSTSKPSDSSSTSSSTTASVNISNNDQAADYLKQKLGYQNDNNIEAGVTTGQDQNGNYYLIQLKSISSVVQNGAGGTIGYYKLYQNGQWQQVG</sequence>
<dbReference type="Proteomes" id="UP001314241">
    <property type="component" value="Unassembled WGS sequence"/>
</dbReference>
<proteinExistence type="predicted"/>
<dbReference type="EMBL" id="CAWVOH010000002">
    <property type="protein sequence ID" value="CAK8054359.1"/>
    <property type="molecule type" value="Genomic_DNA"/>
</dbReference>
<reference evidence="2 3" key="1">
    <citation type="submission" date="2024-01" db="EMBL/GenBank/DDBJ databases">
        <authorList>
            <person name="Botero Cardona J."/>
        </authorList>
    </citation>
    <scope>NUCLEOTIDE SEQUENCE [LARGE SCALE GENOMIC DNA]</scope>
    <source>
        <strain evidence="2 3">LMG 33000</strain>
    </source>
</reference>
<dbReference type="RefSeq" id="WP_349641912.1">
    <property type="nucleotide sequence ID" value="NZ_CAWVOH010000002.1"/>
</dbReference>
<evidence type="ECO:0000313" key="3">
    <source>
        <dbReference type="Proteomes" id="UP001314241"/>
    </source>
</evidence>
<keyword evidence="3" id="KW-1185">Reference proteome</keyword>
<name>A0ABM9N596_9LACO</name>
<evidence type="ECO:0000256" key="1">
    <source>
        <dbReference type="SAM" id="MobiDB-lite"/>
    </source>
</evidence>
<organism evidence="2 3">
    <name type="scientific">Eupransor demetentiae</name>
    <dbReference type="NCBI Taxonomy" id="3109584"/>
    <lineage>
        <taxon>Bacteria</taxon>
        <taxon>Bacillati</taxon>
        <taxon>Bacillota</taxon>
        <taxon>Bacilli</taxon>
        <taxon>Lactobacillales</taxon>
        <taxon>Lactobacillaceae</taxon>
        <taxon>Eupransor</taxon>
    </lineage>
</organism>
<evidence type="ECO:0000313" key="2">
    <source>
        <dbReference type="EMBL" id="CAK8054359.1"/>
    </source>
</evidence>
<protein>
    <recommendedName>
        <fullName evidence="4">Lipoprotein</fullName>
    </recommendedName>
</protein>
<feature type="region of interest" description="Disordered" evidence="1">
    <location>
        <begin position="22"/>
        <end position="78"/>
    </location>
</feature>
<gene>
    <name evidence="2" type="ORF">R54876_GBNLAHCA_00926</name>
</gene>
<feature type="compositionally biased region" description="Low complexity" evidence="1">
    <location>
        <begin position="22"/>
        <end position="76"/>
    </location>
</feature>